<evidence type="ECO:0000259" key="18">
    <source>
        <dbReference type="Pfam" id="PF02887"/>
    </source>
</evidence>
<keyword evidence="7 16" id="KW-0808">Transferase</keyword>
<dbReference type="SUPFAM" id="SSF50800">
    <property type="entry name" value="PK beta-barrel domain-like"/>
    <property type="match status" value="1"/>
</dbReference>
<dbReference type="InterPro" id="IPR001697">
    <property type="entry name" value="Pyr_Knase"/>
</dbReference>
<evidence type="ECO:0000313" key="20">
    <source>
        <dbReference type="Proteomes" id="UP000190395"/>
    </source>
</evidence>
<dbReference type="GeneID" id="303367936"/>
<dbReference type="InterPro" id="IPR015806">
    <property type="entry name" value="Pyrv_Knase_insert_dom_sf"/>
</dbReference>
<dbReference type="GO" id="GO:0000287">
    <property type="term" value="F:magnesium ion binding"/>
    <property type="evidence" value="ECO:0007669"/>
    <property type="project" value="UniProtKB-UniRule"/>
</dbReference>
<reference evidence="19 20" key="1">
    <citation type="submission" date="2017-02" db="EMBL/GenBank/DDBJ databases">
        <authorList>
            <person name="Peterson S.W."/>
        </authorList>
    </citation>
    <scope>NUCLEOTIDE SEQUENCE [LARGE SCALE GENOMIC DNA]</scope>
    <source>
        <strain evidence="19 20">ATCC BAA-909</strain>
    </source>
</reference>
<evidence type="ECO:0000256" key="3">
    <source>
        <dbReference type="ARBA" id="ARBA00004997"/>
    </source>
</evidence>
<evidence type="ECO:0000259" key="17">
    <source>
        <dbReference type="Pfam" id="PF00224"/>
    </source>
</evidence>
<dbReference type="NCBIfam" id="NF004978">
    <property type="entry name" value="PRK06354.1"/>
    <property type="match status" value="1"/>
</dbReference>
<dbReference type="RefSeq" id="WP_078931481.1">
    <property type="nucleotide sequence ID" value="NZ_FUXC01000010.1"/>
</dbReference>
<comment type="cofactor">
    <cofactor evidence="1">
        <name>Mg(2+)</name>
        <dbReference type="ChEBI" id="CHEBI:18420"/>
    </cofactor>
</comment>
<evidence type="ECO:0000256" key="9">
    <source>
        <dbReference type="ARBA" id="ARBA00022741"/>
    </source>
</evidence>
<dbReference type="PANTHER" id="PTHR11817">
    <property type="entry name" value="PYRUVATE KINASE"/>
    <property type="match status" value="1"/>
</dbReference>
<evidence type="ECO:0000256" key="8">
    <source>
        <dbReference type="ARBA" id="ARBA00022723"/>
    </source>
</evidence>
<gene>
    <name evidence="19" type="ORF">SAMN02745152_01705</name>
</gene>
<evidence type="ECO:0000256" key="2">
    <source>
        <dbReference type="ARBA" id="ARBA00001958"/>
    </source>
</evidence>
<proteinExistence type="inferred from homology"/>
<dbReference type="NCBIfam" id="NF004491">
    <property type="entry name" value="PRK05826.1"/>
    <property type="match status" value="1"/>
</dbReference>
<dbReference type="EMBL" id="FUXC01000010">
    <property type="protein sequence ID" value="SJZ94607.1"/>
    <property type="molecule type" value="Genomic_DNA"/>
</dbReference>
<dbReference type="NCBIfam" id="TIGR01064">
    <property type="entry name" value="pyruv_kin"/>
    <property type="match status" value="1"/>
</dbReference>
<keyword evidence="10 16" id="KW-0418">Kinase</keyword>
<keyword evidence="20" id="KW-1185">Reference proteome</keyword>
<comment type="cofactor">
    <cofactor evidence="2">
        <name>K(+)</name>
        <dbReference type="ChEBI" id="CHEBI:29103"/>
    </cofactor>
</comment>
<dbReference type="Gene3D" id="3.20.20.60">
    <property type="entry name" value="Phosphoenolpyruvate-binding domains"/>
    <property type="match status" value="1"/>
</dbReference>
<comment type="similarity">
    <text evidence="4 16">Belongs to the pyruvate kinase family.</text>
</comment>
<dbReference type="UniPathway" id="UPA00109">
    <property type="reaction ID" value="UER00188"/>
</dbReference>
<dbReference type="InterPro" id="IPR015795">
    <property type="entry name" value="Pyrv_Knase_C"/>
</dbReference>
<protein>
    <recommendedName>
        <fullName evidence="6 15">Pyruvate kinase</fullName>
        <ecNumber evidence="5 15">2.7.1.40</ecNumber>
    </recommendedName>
</protein>
<evidence type="ECO:0000256" key="5">
    <source>
        <dbReference type="ARBA" id="ARBA00012142"/>
    </source>
</evidence>
<evidence type="ECO:0000256" key="10">
    <source>
        <dbReference type="ARBA" id="ARBA00022777"/>
    </source>
</evidence>
<comment type="pathway">
    <text evidence="3 16">Carbohydrate degradation; glycolysis; pyruvate from D-glyceraldehyde 3-phosphate: step 5/5.</text>
</comment>
<evidence type="ECO:0000256" key="7">
    <source>
        <dbReference type="ARBA" id="ARBA00022679"/>
    </source>
</evidence>
<keyword evidence="12 16" id="KW-0460">Magnesium</keyword>
<keyword evidence="8" id="KW-0479">Metal-binding</keyword>
<dbReference type="GO" id="GO:0005524">
    <property type="term" value="F:ATP binding"/>
    <property type="evidence" value="ECO:0007669"/>
    <property type="project" value="UniProtKB-KW"/>
</dbReference>
<feature type="domain" description="Pyruvate kinase barrel" evidence="17">
    <location>
        <begin position="1"/>
        <end position="323"/>
    </location>
</feature>
<dbReference type="STRING" id="225004.SAMN02745152_01705"/>
<dbReference type="Gene3D" id="2.40.33.10">
    <property type="entry name" value="PK beta-barrel domain-like"/>
    <property type="match status" value="1"/>
</dbReference>
<dbReference type="Pfam" id="PF00224">
    <property type="entry name" value="PK"/>
    <property type="match status" value="1"/>
</dbReference>
<dbReference type="Gene3D" id="3.40.1380.20">
    <property type="entry name" value="Pyruvate kinase, C-terminal domain"/>
    <property type="match status" value="1"/>
</dbReference>
<evidence type="ECO:0000313" key="19">
    <source>
        <dbReference type="EMBL" id="SJZ94607.1"/>
    </source>
</evidence>
<sequence>MRKTKIICTIGPASETKKVLIDMCKAGMNVARLNFSHGTHEEHLKKINLIKEVRNELKIPLAIMLDTKGPEYRIGTFKEHKIVVNEGQTFTFTTDEIEGDESKVSVNYKGFADDLKPGDRILVNNGLVICEVTDVKGHDVITEVKVGGALSDRKSMNFPGKLLNSAFLSEQDKSDLLFGIEQDVDFVAASFVSTKRDAQDVREFLNANGGKEIDIIAKIENRAGVENIEEICSVVDGIMVARGDLGVEIPFMEVPVVQKEIEQKCRLLGKRVIIATEMLESMINNIRPTRAEISDVANAVYDGTSAIMLSGESAAGKYPVEAVKTMSSVAEYTEQHINYKKRFNYTEFVNRNILDAISHSTCQMAIDVGAKCIVVNSVSGLTVRMVSRFRAPVQIIGSTTSEKVYRKLALSWGVIPLLCEEYDSLDVLLFHAIQRAVKILNLKIGDTVVLTGGQVGVNSGHTNMIKVETVRKVYR</sequence>
<accession>A0A1T4PTQ1</accession>
<evidence type="ECO:0000256" key="11">
    <source>
        <dbReference type="ARBA" id="ARBA00022840"/>
    </source>
</evidence>
<dbReference type="OrthoDB" id="9812123at2"/>
<evidence type="ECO:0000256" key="15">
    <source>
        <dbReference type="NCBIfam" id="TIGR01064"/>
    </source>
</evidence>
<dbReference type="AlphaFoldDB" id="A0A1T4PTQ1"/>
<feature type="domain" description="Pyruvate kinase C-terminal" evidence="18">
    <location>
        <begin position="355"/>
        <end position="467"/>
    </location>
</feature>
<evidence type="ECO:0000256" key="16">
    <source>
        <dbReference type="RuleBase" id="RU000504"/>
    </source>
</evidence>
<evidence type="ECO:0000256" key="14">
    <source>
        <dbReference type="ARBA" id="ARBA00023317"/>
    </source>
</evidence>
<dbReference type="PRINTS" id="PR01050">
    <property type="entry name" value="PYRUVTKNASE"/>
</dbReference>
<dbReference type="GO" id="GO:0004743">
    <property type="term" value="F:pyruvate kinase activity"/>
    <property type="evidence" value="ECO:0007669"/>
    <property type="project" value="UniProtKB-UniRule"/>
</dbReference>
<dbReference type="Proteomes" id="UP000190395">
    <property type="component" value="Unassembled WGS sequence"/>
</dbReference>
<dbReference type="GO" id="GO:0016301">
    <property type="term" value="F:kinase activity"/>
    <property type="evidence" value="ECO:0007669"/>
    <property type="project" value="UniProtKB-KW"/>
</dbReference>
<comment type="catalytic activity">
    <reaction evidence="16">
        <text>pyruvate + ATP = phosphoenolpyruvate + ADP + H(+)</text>
        <dbReference type="Rhea" id="RHEA:18157"/>
        <dbReference type="ChEBI" id="CHEBI:15361"/>
        <dbReference type="ChEBI" id="CHEBI:15378"/>
        <dbReference type="ChEBI" id="CHEBI:30616"/>
        <dbReference type="ChEBI" id="CHEBI:58702"/>
        <dbReference type="ChEBI" id="CHEBI:456216"/>
        <dbReference type="EC" id="2.7.1.40"/>
    </reaction>
</comment>
<dbReference type="InterPro" id="IPR036918">
    <property type="entry name" value="Pyrv_Knase_C_sf"/>
</dbReference>
<evidence type="ECO:0000256" key="12">
    <source>
        <dbReference type="ARBA" id="ARBA00022842"/>
    </source>
</evidence>
<dbReference type="SUPFAM" id="SSF51621">
    <property type="entry name" value="Phosphoenolpyruvate/pyruvate domain"/>
    <property type="match status" value="1"/>
</dbReference>
<name>A0A1T4PTQ1_9SPIR</name>
<dbReference type="InterPro" id="IPR015793">
    <property type="entry name" value="Pyrv_Knase_brl"/>
</dbReference>
<dbReference type="FunFam" id="2.40.33.10:FF:000001">
    <property type="entry name" value="Pyruvate kinase"/>
    <property type="match status" value="1"/>
</dbReference>
<evidence type="ECO:0000256" key="13">
    <source>
        <dbReference type="ARBA" id="ARBA00023152"/>
    </source>
</evidence>
<evidence type="ECO:0000256" key="4">
    <source>
        <dbReference type="ARBA" id="ARBA00008663"/>
    </source>
</evidence>
<dbReference type="InterPro" id="IPR015813">
    <property type="entry name" value="Pyrv/PenolPyrv_kinase-like_dom"/>
</dbReference>
<keyword evidence="9" id="KW-0547">Nucleotide-binding</keyword>
<keyword evidence="11" id="KW-0067">ATP-binding</keyword>
<dbReference type="Pfam" id="PF02887">
    <property type="entry name" value="PK_C"/>
    <property type="match status" value="1"/>
</dbReference>
<evidence type="ECO:0000256" key="6">
    <source>
        <dbReference type="ARBA" id="ARBA00018587"/>
    </source>
</evidence>
<dbReference type="InterPro" id="IPR040442">
    <property type="entry name" value="Pyrv_kinase-like_dom_sf"/>
</dbReference>
<dbReference type="EC" id="2.7.1.40" evidence="5 15"/>
<dbReference type="SUPFAM" id="SSF52935">
    <property type="entry name" value="PK C-terminal domain-like"/>
    <property type="match status" value="1"/>
</dbReference>
<keyword evidence="14 19" id="KW-0670">Pyruvate</keyword>
<evidence type="ECO:0000256" key="1">
    <source>
        <dbReference type="ARBA" id="ARBA00001946"/>
    </source>
</evidence>
<dbReference type="GO" id="GO:0030955">
    <property type="term" value="F:potassium ion binding"/>
    <property type="evidence" value="ECO:0007669"/>
    <property type="project" value="UniProtKB-UniRule"/>
</dbReference>
<dbReference type="InterPro" id="IPR011037">
    <property type="entry name" value="Pyrv_Knase-like_insert_dom_sf"/>
</dbReference>
<organism evidence="19 20">
    <name type="scientific">Treponema berlinense</name>
    <dbReference type="NCBI Taxonomy" id="225004"/>
    <lineage>
        <taxon>Bacteria</taxon>
        <taxon>Pseudomonadati</taxon>
        <taxon>Spirochaetota</taxon>
        <taxon>Spirochaetia</taxon>
        <taxon>Spirochaetales</taxon>
        <taxon>Treponemataceae</taxon>
        <taxon>Treponema</taxon>
    </lineage>
</organism>
<keyword evidence="13 16" id="KW-0324">Glycolysis</keyword>
<dbReference type="FunFam" id="3.20.20.60:FF:000025">
    <property type="entry name" value="Pyruvate kinase"/>
    <property type="match status" value="1"/>
</dbReference>